<dbReference type="PANTHER" id="PTHR11324:SF16">
    <property type="entry name" value="PDZ DOMAIN-CONTAINING PROTEIN 2"/>
    <property type="match status" value="1"/>
</dbReference>
<dbReference type="PANTHER" id="PTHR11324">
    <property type="entry name" value="IL16-RELATED"/>
    <property type="match status" value="1"/>
</dbReference>
<feature type="region of interest" description="Disordered" evidence="1">
    <location>
        <begin position="1"/>
        <end position="35"/>
    </location>
</feature>
<feature type="region of interest" description="Disordered" evidence="1">
    <location>
        <begin position="392"/>
        <end position="442"/>
    </location>
</feature>
<feature type="region of interest" description="Disordered" evidence="1">
    <location>
        <begin position="567"/>
        <end position="807"/>
    </location>
</feature>
<feature type="region of interest" description="Disordered" evidence="1">
    <location>
        <begin position="1012"/>
        <end position="1074"/>
    </location>
</feature>
<feature type="compositionally biased region" description="Polar residues" evidence="1">
    <location>
        <begin position="723"/>
        <end position="740"/>
    </location>
</feature>
<dbReference type="OrthoDB" id="42382at2759"/>
<feature type="compositionally biased region" description="Basic and acidic residues" evidence="1">
    <location>
        <begin position="798"/>
        <end position="807"/>
    </location>
</feature>
<feature type="compositionally biased region" description="Basic and acidic residues" evidence="1">
    <location>
        <begin position="777"/>
        <end position="791"/>
    </location>
</feature>
<dbReference type="InterPro" id="IPR036034">
    <property type="entry name" value="PDZ_sf"/>
</dbReference>
<feature type="compositionally biased region" description="Polar residues" evidence="1">
    <location>
        <begin position="651"/>
        <end position="662"/>
    </location>
</feature>
<feature type="compositionally biased region" description="Polar residues" evidence="1">
    <location>
        <begin position="225"/>
        <end position="241"/>
    </location>
</feature>
<dbReference type="SMART" id="SM00228">
    <property type="entry name" value="PDZ"/>
    <property type="match status" value="3"/>
</dbReference>
<feature type="compositionally biased region" description="Polar residues" evidence="1">
    <location>
        <begin position="467"/>
        <end position="486"/>
    </location>
</feature>
<proteinExistence type="predicted"/>
<dbReference type="SUPFAM" id="SSF50156">
    <property type="entry name" value="PDZ domain-like"/>
    <property type="match status" value="3"/>
</dbReference>
<feature type="compositionally biased region" description="Polar residues" evidence="1">
    <location>
        <begin position="180"/>
        <end position="197"/>
    </location>
</feature>
<feature type="compositionally biased region" description="Polar residues" evidence="1">
    <location>
        <begin position="501"/>
        <end position="525"/>
    </location>
</feature>
<feature type="compositionally biased region" description="Polar residues" evidence="1">
    <location>
        <begin position="756"/>
        <end position="769"/>
    </location>
</feature>
<comment type="caution">
    <text evidence="3">The sequence shown here is derived from an EMBL/GenBank/DDBJ whole genome shotgun (WGS) entry which is preliminary data.</text>
</comment>
<evidence type="ECO:0000313" key="3">
    <source>
        <dbReference type="EMBL" id="KAG7481366.1"/>
    </source>
</evidence>
<feature type="region of interest" description="Disordered" evidence="1">
    <location>
        <begin position="149"/>
        <end position="205"/>
    </location>
</feature>
<sequence>MMSIECPNLPHRPKGEEPPPQPAQTGAPRPTPRLPPHCKKVETSELAGVCTIETVVLRRGKDESFGLDLEIKSSPLKVLITGLRPGGAAERESLGKMTVGDEIVAIGDTPVCTSSYQEICDLMHNLPVTLTLEIKKPVSAVDRLSSLMMSSGSEGTSRMDSSKNPPEENCNGLEQKDRPNQASSSSETNSKHSVQTNHRNEMPPITDIDDFITELSSSDKERNSELSGASLNLHHNGTVPNTCDIPNPQEHEHSSGQPPTRPSILDFSVLDSASNGPLLPVGKAFLHSYSRNFSNLSEEESCPSNGPGGEKDGGAGKCMYSMVDDSDSESDSAAEKAVCLADAQSSDPHRCADPLQAAEMQTADSDEEEVEICYSEPDPSRAVNQAEGCKIKEDPETVSPHLEVTGCQNVRGPAVDPCQGDPLPSPQKEPASDSTSPCQADKGLNHCESLELQYPSIPCCNKKDSPNVANQSNPSLESPLPQSHQSTPDRKDLTNGEEKVCQSSRDTVPAHSTETLDCLTNGSTKSCDKGVATVKKHQTSSSLDDSSLAQVNCHVTPRTQERIAKYQANALLSSEKHPNPSASPSLCATELRSSHLSNSRPGGRASAALASKDGEREKSPSPPESRLVQSQTQNNSTSLFTKATGIKSSHESSNSPQANSRLKLNDKSQRTNSAPKLKGLSVKSRSKVQDQPVGKPRPESPVQKKLSASPLQSPKLQPKRPSLTCSLQSGKQLEKSSPTSPKLIDHRQVKNVADPVSSTVESANSTMKVSHTGPLVDKTKESVSEKVKPETDSVCEETDLKSKERPATQRSFIEVRLSSSSLPSSSASTPILGRKETQEKITNASISNNSPGLASPTVLKDFIRSEDSPGSAPVTQVQEEPCSPEHDELLSAITNNIAVQKESTSKNHSITESADYMKATRSKLHLLKLERRSYSTDTSMSALSNPFSVRQRIKSFENLANCDRPLVRCIDIHSYALTSKPPLSRRSSGYVASAGAHSAECRSLRRSVSSCTDNLGEAPPVPPRLTKSPSSGLDSHAEEKLAPTLPEPEVDCMPQTPPLVRSRNARARSGVSRSRLRELRALSMPDLDKLCSEDFVSAGDDGLTFRTELEIQPRRSAGSHLGSPHSLNTDVTRGSRSGTSSSGVGTVGSVSGEDSSQSRTSEQQSPESSWSVSLSELTASPLEQRKLQAVLTSLTDKTDVAALMQDSQALAEVKEDVYFVVLSKEEGSGLGFSIAGGVDLEQKSITVHRVFSRGVAGVEGTIQRGDSILSINGTALGGTTHGEALSCLHSARLPRQALVVIRRGKDSEPLSPRQDISTRPGTQSPSSRDITVETGAAVEVGPDGALSVELQKTSAGLGFSLDGGKASAQGDRPLSIKRIFRGGAAELSRVIDVGDEVLAINGRSLQGLMHYDAWNIIKSVSDGPVQLVIRKPRTSV</sequence>
<evidence type="ECO:0000256" key="1">
    <source>
        <dbReference type="SAM" id="MobiDB-lite"/>
    </source>
</evidence>
<dbReference type="CDD" id="cd06762">
    <property type="entry name" value="PDZ6_PDZD2-PDZ3_hPro-IL-16-like"/>
    <property type="match status" value="1"/>
</dbReference>
<feature type="region of interest" description="Disordered" evidence="1">
    <location>
        <begin position="463"/>
        <end position="547"/>
    </location>
</feature>
<dbReference type="PROSITE" id="PS50106">
    <property type="entry name" value="PDZ"/>
    <property type="match status" value="3"/>
</dbReference>
<reference evidence="3" key="1">
    <citation type="submission" date="2021-01" db="EMBL/GenBank/DDBJ databases">
        <authorList>
            <person name="Zahm M."/>
            <person name="Roques C."/>
            <person name="Cabau C."/>
            <person name="Klopp C."/>
            <person name="Donnadieu C."/>
            <person name="Jouanno E."/>
            <person name="Lampietro C."/>
            <person name="Louis A."/>
            <person name="Herpin A."/>
            <person name="Echchiki A."/>
            <person name="Berthelot C."/>
            <person name="Parey E."/>
            <person name="Roest-Crollius H."/>
            <person name="Braasch I."/>
            <person name="Postlethwait J."/>
            <person name="Bobe J."/>
            <person name="Montfort J."/>
            <person name="Bouchez O."/>
            <person name="Begum T."/>
            <person name="Mejri S."/>
            <person name="Adams A."/>
            <person name="Chen W.-J."/>
            <person name="Guiguen Y."/>
        </authorList>
    </citation>
    <scope>NUCLEOTIDE SEQUENCE</scope>
    <source>
        <strain evidence="3">YG-15Mar2019-1</strain>
        <tissue evidence="3">Brain</tissue>
    </source>
</reference>
<feature type="compositionally biased region" description="Polar residues" evidence="1">
    <location>
        <begin position="627"/>
        <end position="641"/>
    </location>
</feature>
<feature type="region of interest" description="Disordered" evidence="1">
    <location>
        <begin position="217"/>
        <end position="273"/>
    </location>
</feature>
<feature type="compositionally biased region" description="Basic and acidic residues" evidence="1">
    <location>
        <begin position="487"/>
        <end position="500"/>
    </location>
</feature>
<feature type="region of interest" description="Disordered" evidence="1">
    <location>
        <begin position="1114"/>
        <end position="1175"/>
    </location>
</feature>
<feature type="region of interest" description="Disordered" evidence="1">
    <location>
        <begin position="296"/>
        <end position="335"/>
    </location>
</feature>
<protein>
    <recommendedName>
        <fullName evidence="2">PDZ domain-containing protein</fullName>
    </recommendedName>
</protein>
<keyword evidence="4" id="KW-1185">Reference proteome</keyword>
<accession>A0A9D3Q7U6</accession>
<dbReference type="CDD" id="cd06761">
    <property type="entry name" value="PDZ5_PDZD2-like"/>
    <property type="match status" value="1"/>
</dbReference>
<name>A0A9D3Q7U6_MEGAT</name>
<dbReference type="InterPro" id="IPR001478">
    <property type="entry name" value="PDZ"/>
</dbReference>
<dbReference type="Proteomes" id="UP001046870">
    <property type="component" value="Chromosome 4"/>
</dbReference>
<feature type="compositionally biased region" description="Polar residues" evidence="1">
    <location>
        <begin position="1314"/>
        <end position="1329"/>
    </location>
</feature>
<evidence type="ECO:0000259" key="2">
    <source>
        <dbReference type="PROSITE" id="PS50106"/>
    </source>
</evidence>
<feature type="domain" description="PDZ" evidence="2">
    <location>
        <begin position="1347"/>
        <end position="1432"/>
    </location>
</feature>
<evidence type="ECO:0000313" key="4">
    <source>
        <dbReference type="Proteomes" id="UP001046870"/>
    </source>
</evidence>
<feature type="compositionally biased region" description="Low complexity" evidence="1">
    <location>
        <begin position="1129"/>
        <end position="1175"/>
    </location>
</feature>
<feature type="domain" description="PDZ" evidence="2">
    <location>
        <begin position="54"/>
        <end position="138"/>
    </location>
</feature>
<dbReference type="Pfam" id="PF00595">
    <property type="entry name" value="PDZ"/>
    <property type="match status" value="2"/>
</dbReference>
<feature type="region of interest" description="Disordered" evidence="1">
    <location>
        <begin position="1304"/>
        <end position="1330"/>
    </location>
</feature>
<gene>
    <name evidence="3" type="ORF">MATL_G00066070</name>
</gene>
<dbReference type="EMBL" id="JAFDVH010000004">
    <property type="protein sequence ID" value="KAG7481366.1"/>
    <property type="molecule type" value="Genomic_DNA"/>
</dbReference>
<dbReference type="CDD" id="cd06763">
    <property type="entry name" value="PDZ7_PDZD2-PDZ4_hPro-IL-16-like"/>
    <property type="match status" value="1"/>
</dbReference>
<dbReference type="Gene3D" id="2.30.42.10">
    <property type="match status" value="3"/>
</dbReference>
<feature type="domain" description="PDZ" evidence="2">
    <location>
        <begin position="1219"/>
        <end position="1291"/>
    </location>
</feature>
<organism evidence="3 4">
    <name type="scientific">Megalops atlanticus</name>
    <name type="common">Tarpon</name>
    <name type="synonym">Clupea gigantea</name>
    <dbReference type="NCBI Taxonomy" id="7932"/>
    <lineage>
        <taxon>Eukaryota</taxon>
        <taxon>Metazoa</taxon>
        <taxon>Chordata</taxon>
        <taxon>Craniata</taxon>
        <taxon>Vertebrata</taxon>
        <taxon>Euteleostomi</taxon>
        <taxon>Actinopterygii</taxon>
        <taxon>Neopterygii</taxon>
        <taxon>Teleostei</taxon>
        <taxon>Elopiformes</taxon>
        <taxon>Megalopidae</taxon>
        <taxon>Megalops</taxon>
    </lineage>
</organism>